<dbReference type="AlphaFoldDB" id="A0A0H2S945"/>
<evidence type="ECO:0000313" key="2">
    <source>
        <dbReference type="Proteomes" id="UP000053477"/>
    </source>
</evidence>
<protein>
    <recommendedName>
        <fullName evidence="3">F-box domain-containing protein</fullName>
    </recommendedName>
</protein>
<proteinExistence type="predicted"/>
<gene>
    <name evidence="1" type="ORF">SCHPADRAFT_993810</name>
</gene>
<evidence type="ECO:0008006" key="3">
    <source>
        <dbReference type="Google" id="ProtNLM"/>
    </source>
</evidence>
<dbReference type="EMBL" id="KQ085897">
    <property type="protein sequence ID" value="KLO18208.1"/>
    <property type="molecule type" value="Genomic_DNA"/>
</dbReference>
<reference evidence="1 2" key="1">
    <citation type="submission" date="2015-04" db="EMBL/GenBank/DDBJ databases">
        <title>Complete genome sequence of Schizopora paradoxa KUC8140, a cosmopolitan wood degrader in East Asia.</title>
        <authorList>
            <consortium name="DOE Joint Genome Institute"/>
            <person name="Min B."/>
            <person name="Park H."/>
            <person name="Jang Y."/>
            <person name="Kim J.-J."/>
            <person name="Kim K.H."/>
            <person name="Pangilinan J."/>
            <person name="Lipzen A."/>
            <person name="Riley R."/>
            <person name="Grigoriev I.V."/>
            <person name="Spatafora J.W."/>
            <person name="Choi I.-G."/>
        </authorList>
    </citation>
    <scope>NUCLEOTIDE SEQUENCE [LARGE SCALE GENOMIC DNA]</scope>
    <source>
        <strain evidence="1 2">KUC8140</strain>
    </source>
</reference>
<organism evidence="1 2">
    <name type="scientific">Schizopora paradoxa</name>
    <dbReference type="NCBI Taxonomy" id="27342"/>
    <lineage>
        <taxon>Eukaryota</taxon>
        <taxon>Fungi</taxon>
        <taxon>Dikarya</taxon>
        <taxon>Basidiomycota</taxon>
        <taxon>Agaricomycotina</taxon>
        <taxon>Agaricomycetes</taxon>
        <taxon>Hymenochaetales</taxon>
        <taxon>Schizoporaceae</taxon>
        <taxon>Schizopora</taxon>
    </lineage>
</organism>
<evidence type="ECO:0000313" key="1">
    <source>
        <dbReference type="EMBL" id="KLO18208.1"/>
    </source>
</evidence>
<dbReference type="Proteomes" id="UP000053477">
    <property type="component" value="Unassembled WGS sequence"/>
</dbReference>
<keyword evidence="2" id="KW-1185">Reference proteome</keyword>
<name>A0A0H2S945_9AGAM</name>
<dbReference type="SUPFAM" id="SSF52047">
    <property type="entry name" value="RNI-like"/>
    <property type="match status" value="1"/>
</dbReference>
<accession>A0A0H2S945</accession>
<dbReference type="InParanoid" id="A0A0H2S945"/>
<dbReference type="OrthoDB" id="3178595at2759"/>
<sequence>MESERVGVVDHEVGVPSELAKEEDVLMLLSSIDIRGNPGPTSYIRDVACRLQHLSSPQSEFPLAMEVLPDSYDSVPRKYGISLLPDEMLAAIFDLAIDPLTKWRAADKISGIVKLSHVNRQFRSILLAYPQYWTDVSSILKPETVKLCLLRTRGSPLTVLLNVTCFFSPIEFRFDPALTELILHSNHWKSLIVSYRWVYDDDKGTRRIPLLTSEPWHHTLIDTPLLEELTISQEKEFSGLAHAFDWSNWICPKLRELNLINDFPTHLPGLSQISTLSLRLAIDDEKIYHIFSEISRMQNLQDLALELTSIPYDEDIIVYDPFKISQVRRLRITTTVHFSEKDFSPVLKRSIFSSLFFPGVDNLVVEMKGDNVLGYDAIWDDGYHPNRKFYFNKEINRIFRHINQFPLVESLRLDISSQYSYREDPDLRLEVYIPLNMLPSLKRVELKSNRFFDIKEPEHPDETFYPEEDAVAPRVVGNAFPLLDSATLDMSANPASARWIQDYLHKTKDRRCWHASFQLTIGREDSSGRREESYVGEKALQWCNDLLSKNINEGEYEDDSDEMGREVEE</sequence>